<dbReference type="Proteomes" id="UP001597417">
    <property type="component" value="Unassembled WGS sequence"/>
</dbReference>
<feature type="coiled-coil region" evidence="1">
    <location>
        <begin position="84"/>
        <end position="127"/>
    </location>
</feature>
<accession>A0ABW5FR87</accession>
<evidence type="ECO:0000313" key="6">
    <source>
        <dbReference type="Proteomes" id="UP001597417"/>
    </source>
</evidence>
<keyword evidence="3" id="KW-0472">Membrane</keyword>
<dbReference type="RefSeq" id="WP_378265396.1">
    <property type="nucleotide sequence ID" value="NZ_JBHUKR010000007.1"/>
</dbReference>
<feature type="region of interest" description="Disordered" evidence="2">
    <location>
        <begin position="156"/>
        <end position="551"/>
    </location>
</feature>
<organism evidence="5 6">
    <name type="scientific">Amycolatopsis pigmentata</name>
    <dbReference type="NCBI Taxonomy" id="450801"/>
    <lineage>
        <taxon>Bacteria</taxon>
        <taxon>Bacillati</taxon>
        <taxon>Actinomycetota</taxon>
        <taxon>Actinomycetes</taxon>
        <taxon>Pseudonocardiales</taxon>
        <taxon>Pseudonocardiaceae</taxon>
        <taxon>Amycolatopsis</taxon>
    </lineage>
</organism>
<keyword evidence="3" id="KW-1133">Transmembrane helix</keyword>
<dbReference type="InterPro" id="IPR046706">
    <property type="entry name" value="DUF6779"/>
</dbReference>
<protein>
    <submittedName>
        <fullName evidence="5">DUF6779 domain-containing protein</fullName>
    </submittedName>
</protein>
<keyword evidence="3" id="KW-0812">Transmembrane</keyword>
<evidence type="ECO:0000256" key="3">
    <source>
        <dbReference type="SAM" id="Phobius"/>
    </source>
</evidence>
<keyword evidence="6" id="KW-1185">Reference proteome</keyword>
<evidence type="ECO:0000259" key="4">
    <source>
        <dbReference type="Pfam" id="PF20570"/>
    </source>
</evidence>
<feature type="compositionally biased region" description="Basic and acidic residues" evidence="2">
    <location>
        <begin position="209"/>
        <end position="221"/>
    </location>
</feature>
<feature type="compositionally biased region" description="Basic and acidic residues" evidence="2">
    <location>
        <begin position="242"/>
        <end position="251"/>
    </location>
</feature>
<dbReference type="Pfam" id="PF20570">
    <property type="entry name" value="DUF6779"/>
    <property type="match status" value="1"/>
</dbReference>
<keyword evidence="1" id="KW-0175">Coiled coil</keyword>
<evidence type="ECO:0000313" key="5">
    <source>
        <dbReference type="EMBL" id="MFD2417548.1"/>
    </source>
</evidence>
<comment type="caution">
    <text evidence="5">The sequence shown here is derived from an EMBL/GenBank/DDBJ whole genome shotgun (WGS) entry which is preliminary data.</text>
</comment>
<proteinExistence type="predicted"/>
<feature type="transmembrane region" description="Helical" evidence="3">
    <location>
        <begin position="12"/>
        <end position="34"/>
    </location>
</feature>
<dbReference type="EMBL" id="JBHUKR010000007">
    <property type="protein sequence ID" value="MFD2417548.1"/>
    <property type="molecule type" value="Genomic_DNA"/>
</dbReference>
<feature type="compositionally biased region" description="Basic and acidic residues" evidence="2">
    <location>
        <begin position="338"/>
        <end position="363"/>
    </location>
</feature>
<reference evidence="6" key="1">
    <citation type="journal article" date="2019" name="Int. J. Syst. Evol. Microbiol.">
        <title>The Global Catalogue of Microorganisms (GCM) 10K type strain sequencing project: providing services to taxonomists for standard genome sequencing and annotation.</title>
        <authorList>
            <consortium name="The Broad Institute Genomics Platform"/>
            <consortium name="The Broad Institute Genome Sequencing Center for Infectious Disease"/>
            <person name="Wu L."/>
            <person name="Ma J."/>
        </authorList>
    </citation>
    <scope>NUCLEOTIDE SEQUENCE [LARGE SCALE GENOMIC DNA]</scope>
    <source>
        <strain evidence="6">CGMCC 4.7645</strain>
    </source>
</reference>
<gene>
    <name evidence="5" type="ORF">ACFSXZ_14555</name>
</gene>
<feature type="transmembrane region" description="Helical" evidence="3">
    <location>
        <begin position="40"/>
        <end position="60"/>
    </location>
</feature>
<evidence type="ECO:0000256" key="2">
    <source>
        <dbReference type="SAM" id="MobiDB-lite"/>
    </source>
</evidence>
<feature type="compositionally biased region" description="Basic and acidic residues" evidence="2">
    <location>
        <begin position="504"/>
        <end position="520"/>
    </location>
</feature>
<feature type="domain" description="DUF6779" evidence="4">
    <location>
        <begin position="41"/>
        <end position="149"/>
    </location>
</feature>
<sequence length="551" mass="60406">MTGVGDDSRGRAVGGPWFVVGVTLAGGATIALVMADDTRYLRLGIVAALWAALVGGFLAVRYRKQATSTEDAVAQAQEIYELELEREIAARREFELELESEVRERRDEDARKELEDLRAEIGALRDSLQSLFGGEVLLERLSLTAQATRMRALREEQKLVDSSRQGPASRPALPPVKKPEGVDRPTEMMDRVRDKPVGRPAMARPAAPEPRRPERSMDLPPRRVAKSEPAPPPRQNPGGAARAEDRGERTRFQTRATPPPPSRKQPPTEMTRPAFGRAERSRPSIPAVEQPTQESPALDEDATPPWENKTATGLPPVRQAPAAGGLRRGAAEPAPARGLREDRQKPAPPPERRPLQRERRVDTRGGLAPVERERRVDTRGGLAPVERERRVDTRGGLAPVERSSPPAEVRSFRSSAERSPAAGRELEKLTKPPRKTSAVNNPTLPEEARRLAAQGRPGGRRRRPEEDTPPPAEPAGGRRRRAEGQTSSWMQPAGESGRTRAGRSRPEMEPARRAEPEDTGSHSAGRSVSELLAANGGSPSGPPRRRRRAED</sequence>
<evidence type="ECO:0000256" key="1">
    <source>
        <dbReference type="SAM" id="Coils"/>
    </source>
</evidence>
<feature type="compositionally biased region" description="Basic and acidic residues" evidence="2">
    <location>
        <begin position="177"/>
        <end position="197"/>
    </location>
</feature>
<name>A0ABW5FR87_9PSEU</name>